<evidence type="ECO:0000256" key="2">
    <source>
        <dbReference type="ARBA" id="ARBA00022553"/>
    </source>
</evidence>
<dbReference type="GO" id="GO:0022900">
    <property type="term" value="P:electron transport chain"/>
    <property type="evidence" value="ECO:0007669"/>
    <property type="project" value="InterPro"/>
</dbReference>
<dbReference type="RefSeq" id="WP_090900682.1">
    <property type="nucleotide sequence ID" value="NZ_CZPZ01000032.1"/>
</dbReference>
<evidence type="ECO:0000259" key="7">
    <source>
        <dbReference type="SMART" id="SM00900"/>
    </source>
</evidence>
<dbReference type="GO" id="GO:0005886">
    <property type="term" value="C:plasma membrane"/>
    <property type="evidence" value="ECO:0007669"/>
    <property type="project" value="InterPro"/>
</dbReference>
<name>A0A0S4LPU1_9BACT</name>
<dbReference type="PANTHER" id="PTHR36118:SF1">
    <property type="entry name" value="ION-TRANSLOCATING OXIDOREDUCTASE COMPLEX SUBUNIT G"/>
    <property type="match status" value="1"/>
</dbReference>
<organism evidence="8 9">
    <name type="scientific">Candidatus Nitrospira nitrificans</name>
    <dbReference type="NCBI Taxonomy" id="1742973"/>
    <lineage>
        <taxon>Bacteria</taxon>
        <taxon>Pseudomonadati</taxon>
        <taxon>Nitrospirota</taxon>
        <taxon>Nitrospiria</taxon>
        <taxon>Nitrospirales</taxon>
        <taxon>Nitrospiraceae</taxon>
        <taxon>Nitrospira</taxon>
    </lineage>
</organism>
<evidence type="ECO:0000256" key="4">
    <source>
        <dbReference type="ARBA" id="ARBA00022643"/>
    </source>
</evidence>
<protein>
    <recommendedName>
        <fullName evidence="7">FMN-binding domain-containing protein</fullName>
    </recommendedName>
</protein>
<evidence type="ECO:0000256" key="1">
    <source>
        <dbReference type="ARBA" id="ARBA00022448"/>
    </source>
</evidence>
<keyword evidence="2" id="KW-0597">Phosphoprotein</keyword>
<evidence type="ECO:0000256" key="3">
    <source>
        <dbReference type="ARBA" id="ARBA00022630"/>
    </source>
</evidence>
<dbReference type="GO" id="GO:0010181">
    <property type="term" value="F:FMN binding"/>
    <property type="evidence" value="ECO:0007669"/>
    <property type="project" value="InterPro"/>
</dbReference>
<dbReference type="OrthoDB" id="9778782at2"/>
<keyword evidence="5" id="KW-0249">Electron transport</keyword>
<dbReference type="Proteomes" id="UP000198736">
    <property type="component" value="Unassembled WGS sequence"/>
</dbReference>
<dbReference type="Pfam" id="PF04205">
    <property type="entry name" value="FMN_bind"/>
    <property type="match status" value="1"/>
</dbReference>
<keyword evidence="4" id="KW-0288">FMN</keyword>
<dbReference type="GO" id="GO:0009055">
    <property type="term" value="F:electron transfer activity"/>
    <property type="evidence" value="ECO:0007669"/>
    <property type="project" value="InterPro"/>
</dbReference>
<dbReference type="InterPro" id="IPR010209">
    <property type="entry name" value="Ion_transpt_RnfG/RsxG"/>
</dbReference>
<keyword evidence="3" id="KW-0285">Flavoprotein</keyword>
<sequence length="228" mass="25522">MHRHVSVISGFVLGASLCLTLSAWAGTEKVWDNDLKRYLTEDELNHAEIFMSEEAAVKIILAKSERIRKDVLQLTQDRKDLVEQRIGWKFPEQAFEVYIGETGEKIDGYAMVHNTIGKHKHMTYMVGVDTKGACSDVELLVFREARGSEVGRKRFNVQYEGKTVLDPIRINKDIINITGATMSVRSISAGVKRVLVLIDEFYLKPAGLGSDTLAAKKDKGFLSSIFGN</sequence>
<keyword evidence="6" id="KW-0732">Signal</keyword>
<dbReference type="AlphaFoldDB" id="A0A0S4LPU1"/>
<accession>A0A0S4LPU1</accession>
<feature type="chain" id="PRO_5006624221" description="FMN-binding domain-containing protein" evidence="6">
    <location>
        <begin position="26"/>
        <end position="228"/>
    </location>
</feature>
<proteinExistence type="predicted"/>
<dbReference type="InterPro" id="IPR007329">
    <property type="entry name" value="FMN-bd"/>
</dbReference>
<gene>
    <name evidence="8" type="ORF">COMA2_50190</name>
</gene>
<dbReference type="STRING" id="1742973.COMA2_50190"/>
<dbReference type="PANTHER" id="PTHR36118">
    <property type="entry name" value="ION-TRANSLOCATING OXIDOREDUCTASE COMPLEX SUBUNIT G"/>
    <property type="match status" value="1"/>
</dbReference>
<keyword evidence="9" id="KW-1185">Reference proteome</keyword>
<keyword evidence="1" id="KW-0813">Transport</keyword>
<feature type="domain" description="FMN-binding" evidence="7">
    <location>
        <begin position="117"/>
        <end position="198"/>
    </location>
</feature>
<evidence type="ECO:0000313" key="8">
    <source>
        <dbReference type="EMBL" id="CUS38640.1"/>
    </source>
</evidence>
<evidence type="ECO:0000256" key="5">
    <source>
        <dbReference type="ARBA" id="ARBA00022982"/>
    </source>
</evidence>
<feature type="signal peptide" evidence="6">
    <location>
        <begin position="1"/>
        <end position="25"/>
    </location>
</feature>
<evidence type="ECO:0000256" key="6">
    <source>
        <dbReference type="SAM" id="SignalP"/>
    </source>
</evidence>
<dbReference type="EMBL" id="CZPZ01000032">
    <property type="protein sequence ID" value="CUS38640.1"/>
    <property type="molecule type" value="Genomic_DNA"/>
</dbReference>
<dbReference type="SMART" id="SM00900">
    <property type="entry name" value="FMN_bind"/>
    <property type="match status" value="1"/>
</dbReference>
<reference evidence="9" key="1">
    <citation type="submission" date="2015-10" db="EMBL/GenBank/DDBJ databases">
        <authorList>
            <person name="Luecker S."/>
            <person name="Luecker S."/>
        </authorList>
    </citation>
    <scope>NUCLEOTIDE SEQUENCE [LARGE SCALE GENOMIC DNA]</scope>
</reference>
<evidence type="ECO:0000313" key="9">
    <source>
        <dbReference type="Proteomes" id="UP000198736"/>
    </source>
</evidence>